<feature type="compositionally biased region" description="Low complexity" evidence="1">
    <location>
        <begin position="24"/>
        <end position="36"/>
    </location>
</feature>
<comment type="caution">
    <text evidence="2">The sequence shown here is derived from an EMBL/GenBank/DDBJ whole genome shotgun (WGS) entry which is preliminary data.</text>
</comment>
<accession>A0A409YGG0</accession>
<organism evidence="2 3">
    <name type="scientific">Panaeolus cyanescens</name>
    <dbReference type="NCBI Taxonomy" id="181874"/>
    <lineage>
        <taxon>Eukaryota</taxon>
        <taxon>Fungi</taxon>
        <taxon>Dikarya</taxon>
        <taxon>Basidiomycota</taxon>
        <taxon>Agaricomycotina</taxon>
        <taxon>Agaricomycetes</taxon>
        <taxon>Agaricomycetidae</taxon>
        <taxon>Agaricales</taxon>
        <taxon>Agaricineae</taxon>
        <taxon>Galeropsidaceae</taxon>
        <taxon>Panaeolus</taxon>
    </lineage>
</organism>
<reference evidence="2 3" key="1">
    <citation type="journal article" date="2018" name="Evol. Lett.">
        <title>Horizontal gene cluster transfer increased hallucinogenic mushroom diversity.</title>
        <authorList>
            <person name="Reynolds H.T."/>
            <person name="Vijayakumar V."/>
            <person name="Gluck-Thaler E."/>
            <person name="Korotkin H.B."/>
            <person name="Matheny P.B."/>
            <person name="Slot J.C."/>
        </authorList>
    </citation>
    <scope>NUCLEOTIDE SEQUENCE [LARGE SCALE GENOMIC DNA]</scope>
    <source>
        <strain evidence="2 3">2629</strain>
    </source>
</reference>
<dbReference type="AlphaFoldDB" id="A0A409YGG0"/>
<feature type="region of interest" description="Disordered" evidence="1">
    <location>
        <begin position="1"/>
        <end position="115"/>
    </location>
</feature>
<feature type="compositionally biased region" description="Polar residues" evidence="1">
    <location>
        <begin position="1"/>
        <end position="11"/>
    </location>
</feature>
<keyword evidence="3" id="KW-1185">Reference proteome</keyword>
<proteinExistence type="predicted"/>
<evidence type="ECO:0000313" key="3">
    <source>
        <dbReference type="Proteomes" id="UP000284842"/>
    </source>
</evidence>
<evidence type="ECO:0000256" key="1">
    <source>
        <dbReference type="SAM" id="MobiDB-lite"/>
    </source>
</evidence>
<gene>
    <name evidence="2" type="ORF">CVT24_011242</name>
</gene>
<dbReference type="InParanoid" id="A0A409YGG0"/>
<dbReference type="EMBL" id="NHTK01001190">
    <property type="protein sequence ID" value="PPR02106.1"/>
    <property type="molecule type" value="Genomic_DNA"/>
</dbReference>
<feature type="compositionally biased region" description="Polar residues" evidence="1">
    <location>
        <begin position="63"/>
        <end position="115"/>
    </location>
</feature>
<evidence type="ECO:0000313" key="2">
    <source>
        <dbReference type="EMBL" id="PPR02106.1"/>
    </source>
</evidence>
<dbReference type="Proteomes" id="UP000284842">
    <property type="component" value="Unassembled WGS sequence"/>
</dbReference>
<protein>
    <submittedName>
        <fullName evidence="2">Uncharacterized protein</fullName>
    </submittedName>
</protein>
<name>A0A409YGG0_9AGAR</name>
<sequence>MSSNHTSNLKVSTKDNNQHISYKAPSPASTSTAPSSKESGTLNQFIRDRPAFTKMPGAWENDYSPSSNLTTTDSPSLQPRGTLLPTTRENSPSGLKTPTKQPTTPVRNQSTASIGSTGSLPPFLLAQHSSPMFGSKTIPLHVLMPKRAVEESPKEADDWDLCPEIKHLVRSRLKAAPISRSSTLDEYDIIDKEHK</sequence>